<evidence type="ECO:0000256" key="10">
    <source>
        <dbReference type="SAM" id="SignalP"/>
    </source>
</evidence>
<keyword evidence="5" id="KW-0472">Membrane</keyword>
<dbReference type="PROSITE" id="PS52012">
    <property type="entry name" value="CFEM"/>
    <property type="match status" value="1"/>
</dbReference>
<evidence type="ECO:0000256" key="9">
    <source>
        <dbReference type="PROSITE-ProRule" id="PRU01356"/>
    </source>
</evidence>
<evidence type="ECO:0000259" key="11">
    <source>
        <dbReference type="PROSITE" id="PS52012"/>
    </source>
</evidence>
<dbReference type="EMBL" id="KZ613948">
    <property type="protein sequence ID" value="PMD38519.1"/>
    <property type="molecule type" value="Genomic_DNA"/>
</dbReference>
<evidence type="ECO:0000256" key="5">
    <source>
        <dbReference type="ARBA" id="ARBA00022622"/>
    </source>
</evidence>
<evidence type="ECO:0000256" key="3">
    <source>
        <dbReference type="ARBA" id="ARBA00010031"/>
    </source>
</evidence>
<name>A0A2J6RJ42_HYAVF</name>
<evidence type="ECO:0000256" key="4">
    <source>
        <dbReference type="ARBA" id="ARBA00022525"/>
    </source>
</evidence>
<keyword evidence="7 9" id="KW-1015">Disulfide bond</keyword>
<comment type="similarity">
    <text evidence="3">Belongs to the RBT5 family.</text>
</comment>
<gene>
    <name evidence="12" type="ORF">L207DRAFT_531402</name>
</gene>
<dbReference type="OrthoDB" id="3767534at2759"/>
<dbReference type="InterPro" id="IPR008427">
    <property type="entry name" value="Extracellular_membr_CFEM_dom"/>
</dbReference>
<dbReference type="AlphaFoldDB" id="A0A2J6RJ42"/>
<proteinExistence type="inferred from homology"/>
<reference evidence="12 13" key="1">
    <citation type="submission" date="2016-04" db="EMBL/GenBank/DDBJ databases">
        <title>A degradative enzymes factory behind the ericoid mycorrhizal symbiosis.</title>
        <authorList>
            <consortium name="DOE Joint Genome Institute"/>
            <person name="Martino E."/>
            <person name="Morin E."/>
            <person name="Grelet G."/>
            <person name="Kuo A."/>
            <person name="Kohler A."/>
            <person name="Daghino S."/>
            <person name="Barry K."/>
            <person name="Choi C."/>
            <person name="Cichocki N."/>
            <person name="Clum A."/>
            <person name="Copeland A."/>
            <person name="Hainaut M."/>
            <person name="Haridas S."/>
            <person name="Labutti K."/>
            <person name="Lindquist E."/>
            <person name="Lipzen A."/>
            <person name="Khouja H.-R."/>
            <person name="Murat C."/>
            <person name="Ohm R."/>
            <person name="Olson A."/>
            <person name="Spatafora J."/>
            <person name="Veneault-Fourrey C."/>
            <person name="Henrissat B."/>
            <person name="Grigoriev I."/>
            <person name="Martin F."/>
            <person name="Perotto S."/>
        </authorList>
    </citation>
    <scope>NUCLEOTIDE SEQUENCE [LARGE SCALE GENOMIC DNA]</scope>
    <source>
        <strain evidence="12 13">F</strain>
    </source>
</reference>
<dbReference type="GO" id="GO:0005576">
    <property type="term" value="C:extracellular region"/>
    <property type="evidence" value="ECO:0007669"/>
    <property type="project" value="UniProtKB-SubCell"/>
</dbReference>
<dbReference type="Pfam" id="PF05730">
    <property type="entry name" value="CFEM"/>
    <property type="match status" value="1"/>
</dbReference>
<keyword evidence="6 10" id="KW-0732">Signal</keyword>
<evidence type="ECO:0000256" key="6">
    <source>
        <dbReference type="ARBA" id="ARBA00022729"/>
    </source>
</evidence>
<keyword evidence="13" id="KW-1185">Reference proteome</keyword>
<sequence>MQFSLSLCMLMSAALATAQTATTPLPALPTGAKNCTAARLAVPSCGLPCLASAATAVGCGTTNATCICAQTSAVEANAEDCVISACGMATALLFSNASHAVCANCA</sequence>
<feature type="disulfide bond" evidence="9">
    <location>
        <begin position="59"/>
        <end position="66"/>
    </location>
</feature>
<evidence type="ECO:0000313" key="12">
    <source>
        <dbReference type="EMBL" id="PMD38519.1"/>
    </source>
</evidence>
<keyword evidence="5" id="KW-0336">GPI-anchor</keyword>
<evidence type="ECO:0000313" key="13">
    <source>
        <dbReference type="Proteomes" id="UP000235786"/>
    </source>
</evidence>
<keyword evidence="4" id="KW-0964">Secreted</keyword>
<dbReference type="GO" id="GO:0098552">
    <property type="term" value="C:side of membrane"/>
    <property type="evidence" value="ECO:0007669"/>
    <property type="project" value="UniProtKB-KW"/>
</dbReference>
<evidence type="ECO:0000256" key="7">
    <source>
        <dbReference type="ARBA" id="ARBA00023157"/>
    </source>
</evidence>
<comment type="caution">
    <text evidence="9">Lacks conserved residue(s) required for the propagation of feature annotation.</text>
</comment>
<keyword evidence="5" id="KW-0325">Glycoprotein</keyword>
<feature type="domain" description="CFEM" evidence="11">
    <location>
        <begin position="17"/>
        <end position="106"/>
    </location>
</feature>
<feature type="signal peptide" evidence="10">
    <location>
        <begin position="1"/>
        <end position="18"/>
    </location>
</feature>
<keyword evidence="8" id="KW-0449">Lipoprotein</keyword>
<evidence type="ECO:0000256" key="1">
    <source>
        <dbReference type="ARBA" id="ARBA00004589"/>
    </source>
</evidence>
<organism evidence="12 13">
    <name type="scientific">Hyaloscypha variabilis (strain UAMH 11265 / GT02V1 / F)</name>
    <name type="common">Meliniomyces variabilis</name>
    <dbReference type="NCBI Taxonomy" id="1149755"/>
    <lineage>
        <taxon>Eukaryota</taxon>
        <taxon>Fungi</taxon>
        <taxon>Dikarya</taxon>
        <taxon>Ascomycota</taxon>
        <taxon>Pezizomycotina</taxon>
        <taxon>Leotiomycetes</taxon>
        <taxon>Helotiales</taxon>
        <taxon>Hyaloscyphaceae</taxon>
        <taxon>Hyaloscypha</taxon>
        <taxon>Hyaloscypha variabilis</taxon>
    </lineage>
</organism>
<accession>A0A2J6RJ42</accession>
<protein>
    <recommendedName>
        <fullName evidence="11">CFEM domain-containing protein</fullName>
    </recommendedName>
</protein>
<evidence type="ECO:0000256" key="8">
    <source>
        <dbReference type="ARBA" id="ARBA00023288"/>
    </source>
</evidence>
<evidence type="ECO:0000256" key="2">
    <source>
        <dbReference type="ARBA" id="ARBA00004613"/>
    </source>
</evidence>
<feature type="chain" id="PRO_5014415415" description="CFEM domain-containing protein" evidence="10">
    <location>
        <begin position="19"/>
        <end position="106"/>
    </location>
</feature>
<dbReference type="Proteomes" id="UP000235786">
    <property type="component" value="Unassembled WGS sequence"/>
</dbReference>
<comment type="subcellular location">
    <subcellularLocation>
        <location evidence="1">Membrane</location>
        <topology evidence="1">Lipid-anchor</topology>
        <topology evidence="1">GPI-anchor</topology>
    </subcellularLocation>
    <subcellularLocation>
        <location evidence="2">Secreted</location>
    </subcellularLocation>
</comment>